<protein>
    <recommendedName>
        <fullName evidence="5">FAD/NAD(P)-binding domain-containing protein</fullName>
    </recommendedName>
</protein>
<dbReference type="InterPro" id="IPR036188">
    <property type="entry name" value="FAD/NAD-bd_sf"/>
</dbReference>
<dbReference type="EMBL" id="CAJOBH010002442">
    <property type="protein sequence ID" value="CAF3906845.1"/>
    <property type="molecule type" value="Genomic_DNA"/>
</dbReference>
<evidence type="ECO:0008006" key="5">
    <source>
        <dbReference type="Google" id="ProtNLM"/>
    </source>
</evidence>
<dbReference type="PRINTS" id="PR00368">
    <property type="entry name" value="FADPNR"/>
</dbReference>
<dbReference type="Proteomes" id="UP000681967">
    <property type="component" value="Unassembled WGS sequence"/>
</dbReference>
<evidence type="ECO:0000313" key="1">
    <source>
        <dbReference type="EMBL" id="CAF1604900.1"/>
    </source>
</evidence>
<accession>A0A816B2X7</accession>
<proteinExistence type="predicted"/>
<gene>
    <name evidence="3" type="ORF">BYL167_LOCUS8768</name>
    <name evidence="1" type="ORF">CJN711_LOCUS35775</name>
    <name evidence="2" type="ORF">KQP761_LOCUS27940</name>
</gene>
<dbReference type="Gene3D" id="3.50.50.60">
    <property type="entry name" value="FAD/NAD(P)-binding domain"/>
    <property type="match status" value="1"/>
</dbReference>
<reference evidence="1" key="1">
    <citation type="submission" date="2021-02" db="EMBL/GenBank/DDBJ databases">
        <authorList>
            <person name="Nowell W R."/>
        </authorList>
    </citation>
    <scope>NUCLEOTIDE SEQUENCE</scope>
</reference>
<dbReference type="Proteomes" id="UP000663855">
    <property type="component" value="Unassembled WGS sequence"/>
</dbReference>
<evidence type="ECO:0000313" key="4">
    <source>
        <dbReference type="Proteomes" id="UP000663855"/>
    </source>
</evidence>
<organism evidence="1 4">
    <name type="scientific">Rotaria magnacalcarata</name>
    <dbReference type="NCBI Taxonomy" id="392030"/>
    <lineage>
        <taxon>Eukaryota</taxon>
        <taxon>Metazoa</taxon>
        <taxon>Spiralia</taxon>
        <taxon>Gnathifera</taxon>
        <taxon>Rotifera</taxon>
        <taxon>Eurotatoria</taxon>
        <taxon>Bdelloidea</taxon>
        <taxon>Philodinida</taxon>
        <taxon>Philodinidae</taxon>
        <taxon>Rotaria</taxon>
    </lineage>
</organism>
<evidence type="ECO:0000313" key="3">
    <source>
        <dbReference type="EMBL" id="CAF3906845.1"/>
    </source>
</evidence>
<dbReference type="Pfam" id="PF13738">
    <property type="entry name" value="Pyr_redox_3"/>
    <property type="match status" value="1"/>
</dbReference>
<name>A0A816B2X7_9BILA</name>
<comment type="caution">
    <text evidence="1">The sequence shown here is derived from an EMBL/GenBank/DDBJ whole genome shotgun (WGS) entry which is preliminary data.</text>
</comment>
<dbReference type="EMBL" id="CAJNOV010017224">
    <property type="protein sequence ID" value="CAF1604900.1"/>
    <property type="molecule type" value="Genomic_DNA"/>
</dbReference>
<dbReference type="SUPFAM" id="SSF51905">
    <property type="entry name" value="FAD/NAD(P)-binding domain"/>
    <property type="match status" value="1"/>
</dbReference>
<evidence type="ECO:0000313" key="2">
    <source>
        <dbReference type="EMBL" id="CAF1640320.1"/>
    </source>
</evidence>
<dbReference type="AlphaFoldDB" id="A0A816B2X7"/>
<dbReference type="Proteomes" id="UP000663834">
    <property type="component" value="Unassembled WGS sequence"/>
</dbReference>
<sequence>MSENQNFMIGIIGSGPIGLECGLHALKHGYQFIIFESGDDIANNVRLWAHVQLFTPLNMNMSLLGKNLLKEEQDINAFLTGGEYIEHYLRPVSCLLQPNIRLRHRVISIGRFHTNKFIILVENKHSNCEEYFIVDCVIDASGTYNNPNFVGPSYLPAINERALRNKLPSPITYLIPHCNYEQVADKRIVLIGKGYSAATSAVFLAKVKEVYPNTQLYWIIKQPIDHLPYCINPEDPLIQRRELVASVNQIYANKNIFTEIYDKAAVTKFTLSTSSSTIDITIDSPHPTILNNIDYVIANTGSQPDRSLYANLNVHECYRTKGPMALAVKLLSSSSADCLKQTSHGTNSMLTTEKNFFIVGNKSYGKQTNFILQIGFEQINDIFKLINEQC</sequence>
<dbReference type="OrthoDB" id="10053581at2759"/>
<dbReference type="EMBL" id="CAJNOW010015269">
    <property type="protein sequence ID" value="CAF1640320.1"/>
    <property type="molecule type" value="Genomic_DNA"/>
</dbReference>